<dbReference type="Pfam" id="PF11823">
    <property type="entry name" value="Se_S_carrier"/>
    <property type="match status" value="1"/>
</dbReference>
<dbReference type="Proteomes" id="UP000473699">
    <property type="component" value="Unassembled WGS sequence"/>
</dbReference>
<sequence>MKCLATFDVTSMALMFEKQCRSAGFDVRIIPVPRQISASCGLACSYPCDRENEIAQLCEKNNIEISETHHMTD</sequence>
<feature type="domain" description="Putative Se/S carrier protein-like" evidence="1">
    <location>
        <begin position="2"/>
        <end position="69"/>
    </location>
</feature>
<dbReference type="AlphaFoldDB" id="A0A6L5Y8M9"/>
<gene>
    <name evidence="2" type="ORF">FYJ74_01115</name>
</gene>
<dbReference type="RefSeq" id="WP_154527782.1">
    <property type="nucleotide sequence ID" value="NZ_JAXDZJ010000143.1"/>
</dbReference>
<organism evidence="2 3">
    <name type="scientific">Pyramidobacter porci</name>
    <dbReference type="NCBI Taxonomy" id="2605789"/>
    <lineage>
        <taxon>Bacteria</taxon>
        <taxon>Thermotogati</taxon>
        <taxon>Synergistota</taxon>
        <taxon>Synergistia</taxon>
        <taxon>Synergistales</taxon>
        <taxon>Dethiosulfovibrionaceae</taxon>
        <taxon>Pyramidobacter</taxon>
    </lineage>
</organism>
<comment type="caution">
    <text evidence="2">The sequence shown here is derived from an EMBL/GenBank/DDBJ whole genome shotgun (WGS) entry which is preliminary data.</text>
</comment>
<evidence type="ECO:0000313" key="3">
    <source>
        <dbReference type="Proteomes" id="UP000473699"/>
    </source>
</evidence>
<keyword evidence="3" id="KW-1185">Reference proteome</keyword>
<dbReference type="EMBL" id="VUNH01000001">
    <property type="protein sequence ID" value="MST54654.1"/>
    <property type="molecule type" value="Genomic_DNA"/>
</dbReference>
<accession>A0A6L5Y8M9</accession>
<proteinExistence type="predicted"/>
<evidence type="ECO:0000259" key="1">
    <source>
        <dbReference type="Pfam" id="PF11823"/>
    </source>
</evidence>
<evidence type="ECO:0000313" key="2">
    <source>
        <dbReference type="EMBL" id="MST54654.1"/>
    </source>
</evidence>
<name>A0A6L5Y8M9_9BACT</name>
<reference evidence="2 3" key="1">
    <citation type="submission" date="2019-08" db="EMBL/GenBank/DDBJ databases">
        <title>In-depth cultivation of the pig gut microbiome towards novel bacterial diversity and tailored functional studies.</title>
        <authorList>
            <person name="Wylensek D."/>
            <person name="Hitch T.C.A."/>
            <person name="Clavel T."/>
        </authorList>
    </citation>
    <scope>NUCLEOTIDE SEQUENCE [LARGE SCALE GENOMIC DNA]</scope>
    <source>
        <strain evidence="2 3">SM-530-WT-4B</strain>
    </source>
</reference>
<dbReference type="InterPro" id="IPR021778">
    <property type="entry name" value="Se/S_carrier-like"/>
</dbReference>
<protein>
    <submittedName>
        <fullName evidence="2">DUF3343 domain-containing protein</fullName>
    </submittedName>
</protein>